<comment type="caution">
    <text evidence="1">The sequence shown here is derived from an EMBL/GenBank/DDBJ whole genome shotgun (WGS) entry which is preliminary data.</text>
</comment>
<dbReference type="OrthoDB" id="1451809at2"/>
<name>A0A563DAP3_9FLAO</name>
<dbReference type="AlphaFoldDB" id="A0A563DAP3"/>
<dbReference type="PROSITE" id="PS51257">
    <property type="entry name" value="PROKAR_LIPOPROTEIN"/>
    <property type="match status" value="1"/>
</dbReference>
<evidence type="ECO:0000313" key="1">
    <source>
        <dbReference type="EMBL" id="TWP27290.1"/>
    </source>
</evidence>
<gene>
    <name evidence="1" type="ORF">ETU09_07540</name>
</gene>
<keyword evidence="2" id="KW-1185">Reference proteome</keyword>
<sequence>MKLKYLFLYSVGIFFLFSCSQNKQQERTSIIPAEDIINVSVAKKAKAKITGERMAINIGNSDSDVWTIVYTDNQGNIHSTILKKNSENLNQIGDSITIYYDDSTPQSLPIFESQYLKLAK</sequence>
<organism evidence="1 2">
    <name type="scientific">Apibacter muscae</name>
    <dbReference type="NCBI Taxonomy" id="2509004"/>
    <lineage>
        <taxon>Bacteria</taxon>
        <taxon>Pseudomonadati</taxon>
        <taxon>Bacteroidota</taxon>
        <taxon>Flavobacteriia</taxon>
        <taxon>Flavobacteriales</taxon>
        <taxon>Weeksellaceae</taxon>
        <taxon>Apibacter</taxon>
    </lineage>
</organism>
<protein>
    <submittedName>
        <fullName evidence="1">Uncharacterized protein</fullName>
    </submittedName>
</protein>
<accession>A0A563DAP3</accession>
<dbReference type="EMBL" id="SELH01000023">
    <property type="protein sequence ID" value="TWP27290.1"/>
    <property type="molecule type" value="Genomic_DNA"/>
</dbReference>
<reference evidence="1 2" key="1">
    <citation type="submission" date="2019-02" db="EMBL/GenBank/DDBJ databases">
        <title>Apibacter muscae sp. nov.: a novel member of the house fly microbiota.</title>
        <authorList>
            <person name="Park R."/>
        </authorList>
    </citation>
    <scope>NUCLEOTIDE SEQUENCE [LARGE SCALE GENOMIC DNA]</scope>
    <source>
        <strain evidence="1 2">AL1</strain>
    </source>
</reference>
<dbReference type="Proteomes" id="UP000319499">
    <property type="component" value="Unassembled WGS sequence"/>
</dbReference>
<evidence type="ECO:0000313" key="2">
    <source>
        <dbReference type="Proteomes" id="UP000319499"/>
    </source>
</evidence>
<proteinExistence type="predicted"/>
<dbReference type="RefSeq" id="WP_146292895.1">
    <property type="nucleotide sequence ID" value="NZ_SELH01000023.1"/>
</dbReference>